<sequence>MAAESNDTGGFHGYQSGMCTSSSSEMMIYNHHHHHNNEMGMMGMGMMNYFGGGGGVSCSSTSYSSSSIINSNNCGGAASCSASGSTVVGGGGGGGGGVMMLPLQSNMIHAPGMLHLPPATTTCASASPSPLTSAPSPASSSLVLDSVPGLNPEAASLAVEWSPEEQYKLEQGLHKYADEPSIMKYIKIAASLRDKTVRDVALRCRWMTRKRRKAEENHFGRKLNNRKDKLVESSAKMNMSLAIPQSVALYPLMMHKVDQSEAMPLEGISGRATQLLEQNAQAFSQISANLSTFKLQDNIELLYHARNNITAILNDMRDTPGIMSQMPPLPVSINEDLANTILPNTAQSLMFCSPTGVQLKQEPRC</sequence>
<dbReference type="Proteomes" id="UP001141552">
    <property type="component" value="Unassembled WGS sequence"/>
</dbReference>
<dbReference type="InterPro" id="IPR001005">
    <property type="entry name" value="SANT/Myb"/>
</dbReference>
<keyword evidence="2" id="KW-1185">Reference proteome</keyword>
<dbReference type="PANTHER" id="PTHR14000:SF6">
    <property type="entry name" value="OS02G0631200 PROTEIN"/>
    <property type="match status" value="1"/>
</dbReference>
<dbReference type="OrthoDB" id="19768at2759"/>
<evidence type="ECO:0000313" key="2">
    <source>
        <dbReference type="Proteomes" id="UP001141552"/>
    </source>
</evidence>
<name>A0A9Q0G846_9ROSI</name>
<dbReference type="EMBL" id="JAKUCV010002090">
    <property type="protein sequence ID" value="KAJ4843967.1"/>
    <property type="molecule type" value="Genomic_DNA"/>
</dbReference>
<dbReference type="Pfam" id="PF12579">
    <property type="entry name" value="DUF3755"/>
    <property type="match status" value="1"/>
</dbReference>
<accession>A0A9Q0G846</accession>
<dbReference type="AlphaFoldDB" id="A0A9Q0G846"/>
<protein>
    <recommendedName>
        <fullName evidence="3">Myb-like domain-containing protein</fullName>
    </recommendedName>
</protein>
<organism evidence="1 2">
    <name type="scientific">Turnera subulata</name>
    <dbReference type="NCBI Taxonomy" id="218843"/>
    <lineage>
        <taxon>Eukaryota</taxon>
        <taxon>Viridiplantae</taxon>
        <taxon>Streptophyta</taxon>
        <taxon>Embryophyta</taxon>
        <taxon>Tracheophyta</taxon>
        <taxon>Spermatophyta</taxon>
        <taxon>Magnoliopsida</taxon>
        <taxon>eudicotyledons</taxon>
        <taxon>Gunneridae</taxon>
        <taxon>Pentapetalae</taxon>
        <taxon>rosids</taxon>
        <taxon>fabids</taxon>
        <taxon>Malpighiales</taxon>
        <taxon>Passifloraceae</taxon>
        <taxon>Turnera</taxon>
    </lineage>
</organism>
<dbReference type="CDD" id="cd00167">
    <property type="entry name" value="SANT"/>
    <property type="match status" value="1"/>
</dbReference>
<reference evidence="1" key="1">
    <citation type="submission" date="2022-02" db="EMBL/GenBank/DDBJ databases">
        <authorList>
            <person name="Henning P.M."/>
            <person name="McCubbin A.G."/>
            <person name="Shore J.S."/>
        </authorList>
    </citation>
    <scope>NUCLEOTIDE SEQUENCE</scope>
    <source>
        <strain evidence="1">F60SS</strain>
        <tissue evidence="1">Leaves</tissue>
    </source>
</reference>
<proteinExistence type="predicted"/>
<evidence type="ECO:0000313" key="1">
    <source>
        <dbReference type="EMBL" id="KAJ4843967.1"/>
    </source>
</evidence>
<dbReference type="PANTHER" id="PTHR14000">
    <property type="entry name" value="FINGER CCCH DOMAIN PROTEIN, PUTATIVE (DUF3755)-RELATED"/>
    <property type="match status" value="1"/>
</dbReference>
<comment type="caution">
    <text evidence="1">The sequence shown here is derived from an EMBL/GenBank/DDBJ whole genome shotgun (WGS) entry which is preliminary data.</text>
</comment>
<dbReference type="InterPro" id="IPR022228">
    <property type="entry name" value="DUF3755"/>
</dbReference>
<evidence type="ECO:0008006" key="3">
    <source>
        <dbReference type="Google" id="ProtNLM"/>
    </source>
</evidence>
<reference evidence="1" key="2">
    <citation type="journal article" date="2023" name="Plants (Basel)">
        <title>Annotation of the Turnera subulata (Passifloraceae) Draft Genome Reveals the S-Locus Evolved after the Divergence of Turneroideae from Passifloroideae in a Stepwise Manner.</title>
        <authorList>
            <person name="Henning P.M."/>
            <person name="Roalson E.H."/>
            <person name="Mir W."/>
            <person name="McCubbin A.G."/>
            <person name="Shore J.S."/>
        </authorList>
    </citation>
    <scope>NUCLEOTIDE SEQUENCE</scope>
    <source>
        <strain evidence="1">F60SS</strain>
    </source>
</reference>
<gene>
    <name evidence="1" type="ORF">Tsubulata_040583</name>
</gene>